<reference evidence="3 5" key="2">
    <citation type="submission" date="2016-11" db="EMBL/GenBank/DDBJ databases">
        <title>Whole genomes of Flavobacteriaceae.</title>
        <authorList>
            <person name="Stine C."/>
            <person name="Li C."/>
            <person name="Tadesse D."/>
        </authorList>
    </citation>
    <scope>NUCLEOTIDE SEQUENCE [LARGE SCALE GENOMIC DNA]</scope>
    <source>
        <strain evidence="3 5">ATCC 51468</strain>
    </source>
</reference>
<comment type="caution">
    <text evidence="2">The sequence shown here is derived from an EMBL/GenBank/DDBJ whole genome shotgun (WGS) entry which is preliminary data.</text>
</comment>
<name>A0A0D0EN28_9FLAO</name>
<feature type="transmembrane region" description="Helical" evidence="1">
    <location>
        <begin position="34"/>
        <end position="63"/>
    </location>
</feature>
<feature type="transmembrane region" description="Helical" evidence="1">
    <location>
        <begin position="203"/>
        <end position="229"/>
    </location>
</feature>
<dbReference type="Proteomes" id="UP000198302">
    <property type="component" value="Unassembled WGS sequence"/>
</dbReference>
<dbReference type="STRING" id="37752.IW18_02115"/>
<dbReference type="RefSeq" id="WP_041515945.1">
    <property type="nucleotide sequence ID" value="NZ_JPRK01000003.1"/>
</dbReference>
<dbReference type="AlphaFoldDB" id="A0A0D0EN28"/>
<evidence type="ECO:0000313" key="3">
    <source>
        <dbReference type="EMBL" id="OXA85364.1"/>
    </source>
</evidence>
<keyword evidence="1" id="KW-1133">Transmembrane helix</keyword>
<dbReference type="Proteomes" id="UP000032061">
    <property type="component" value="Unassembled WGS sequence"/>
</dbReference>
<evidence type="ECO:0000256" key="1">
    <source>
        <dbReference type="SAM" id="Phobius"/>
    </source>
</evidence>
<accession>A0A0D0EN28</accession>
<dbReference type="EMBL" id="JPRK01000003">
    <property type="protein sequence ID" value="KIO54275.1"/>
    <property type="molecule type" value="Genomic_DNA"/>
</dbReference>
<feature type="transmembrane region" description="Helical" evidence="1">
    <location>
        <begin position="161"/>
        <end position="182"/>
    </location>
</feature>
<proteinExistence type="predicted"/>
<protein>
    <recommendedName>
        <fullName evidence="6">Beta-carotene 15,15'-monooxygenase</fullName>
    </recommendedName>
</protein>
<feature type="transmembrane region" description="Helical" evidence="1">
    <location>
        <begin position="83"/>
        <end position="106"/>
    </location>
</feature>
<reference evidence="2 4" key="1">
    <citation type="submission" date="2015-01" db="EMBL/GenBank/DDBJ databases">
        <title>Genome of Flavobacterium hibernum DSM 12611.</title>
        <authorList>
            <person name="Stropko S.J."/>
            <person name="Pipes S.E."/>
            <person name="Newman J.D."/>
        </authorList>
    </citation>
    <scope>NUCLEOTIDE SEQUENCE [LARGE SCALE GENOMIC DNA]</scope>
    <source>
        <strain evidence="2 4">DSM 12611</strain>
    </source>
</reference>
<evidence type="ECO:0000313" key="5">
    <source>
        <dbReference type="Proteomes" id="UP000198302"/>
    </source>
</evidence>
<sequence length="262" mass="29194">MKSTLDQINDIKNHGYALDFSNVFNHAFENYKKIALYAGLILLVFSILFGLLAYGILGAIIGFDKLTNANILSIKPENLSQIHLIYYIVVSAFVSAIFSPFTAGFLKMADCADKDQEFNVSTIFSYYRTHHFSQIFLATFIISLISVVITSLLEIQKLNSLGLLISLTITFFTFLTLPLIIFGNLSAFNAIKSSFIIISKQPLVLLGLMIMIVVAFFVGLIALCIGILFTIPFTYSMTYAIYCAIFNIDKEDPIDSIGQSDF</sequence>
<dbReference type="EMBL" id="MUGX01000025">
    <property type="protein sequence ID" value="OXA85364.1"/>
    <property type="molecule type" value="Genomic_DNA"/>
</dbReference>
<dbReference type="OrthoDB" id="1331669at2"/>
<keyword evidence="5" id="KW-1185">Reference proteome</keyword>
<evidence type="ECO:0000313" key="4">
    <source>
        <dbReference type="Proteomes" id="UP000032061"/>
    </source>
</evidence>
<feature type="transmembrane region" description="Helical" evidence="1">
    <location>
        <begin position="135"/>
        <end position="155"/>
    </location>
</feature>
<keyword evidence="1" id="KW-0812">Transmembrane</keyword>
<organism evidence="2 4">
    <name type="scientific">Flavobacterium hibernum</name>
    <dbReference type="NCBI Taxonomy" id="37752"/>
    <lineage>
        <taxon>Bacteria</taxon>
        <taxon>Pseudomonadati</taxon>
        <taxon>Bacteroidota</taxon>
        <taxon>Flavobacteriia</taxon>
        <taxon>Flavobacteriales</taxon>
        <taxon>Flavobacteriaceae</taxon>
        <taxon>Flavobacterium</taxon>
    </lineage>
</organism>
<evidence type="ECO:0008006" key="6">
    <source>
        <dbReference type="Google" id="ProtNLM"/>
    </source>
</evidence>
<gene>
    <name evidence="3" type="ORF">B0A73_16615</name>
    <name evidence="2" type="ORF">IW18_02115</name>
</gene>
<keyword evidence="1" id="KW-0472">Membrane</keyword>
<evidence type="ECO:0000313" key="2">
    <source>
        <dbReference type="EMBL" id="KIO54275.1"/>
    </source>
</evidence>